<dbReference type="InterPro" id="IPR002078">
    <property type="entry name" value="Sigma_54_int"/>
</dbReference>
<evidence type="ECO:0000259" key="5">
    <source>
        <dbReference type="PROSITE" id="PS50045"/>
    </source>
</evidence>
<sequence length="218" mass="25397">MQPKLLGVLQEKEIERIGSSESIPIDTRVITASNTSLREMIRRNQFRSDLYYRLNIINIVIPPLRSRREDIPILVDNMIEKISNKVGREIDGISNKAIEYLKYRDWPGNIRELQNVIEKAMNVSRKSNLSLEDFKKFESYEAFTSGNRIANEEMSSSNENDSPLMLMNKKNNIEKSTILDVLEMCEYNKSKAAKKLGISRTLLYQKLRKYNIEIEEVM</sequence>
<organism evidence="6">
    <name type="scientific">bioreactor metagenome</name>
    <dbReference type="NCBI Taxonomy" id="1076179"/>
    <lineage>
        <taxon>unclassified sequences</taxon>
        <taxon>metagenomes</taxon>
        <taxon>ecological metagenomes</taxon>
    </lineage>
</organism>
<keyword evidence="2" id="KW-0067">ATP-binding</keyword>
<dbReference type="InterPro" id="IPR002197">
    <property type="entry name" value="HTH_Fis"/>
</dbReference>
<dbReference type="SUPFAM" id="SSF46689">
    <property type="entry name" value="Homeodomain-like"/>
    <property type="match status" value="1"/>
</dbReference>
<dbReference type="PRINTS" id="PR01590">
    <property type="entry name" value="HTHFIS"/>
</dbReference>
<accession>A0A645BUG4</accession>
<dbReference type="GO" id="GO:0006355">
    <property type="term" value="P:regulation of DNA-templated transcription"/>
    <property type="evidence" value="ECO:0007669"/>
    <property type="project" value="InterPro"/>
</dbReference>
<dbReference type="Gene3D" id="1.10.8.60">
    <property type="match status" value="1"/>
</dbReference>
<dbReference type="PROSITE" id="PS50045">
    <property type="entry name" value="SIGMA54_INTERACT_4"/>
    <property type="match status" value="1"/>
</dbReference>
<dbReference type="Pfam" id="PF00158">
    <property type="entry name" value="Sigma54_activat"/>
    <property type="match status" value="1"/>
</dbReference>
<comment type="caution">
    <text evidence="6">The sequence shown here is derived from an EMBL/GenBank/DDBJ whole genome shotgun (WGS) entry which is preliminary data.</text>
</comment>
<evidence type="ECO:0000313" key="6">
    <source>
        <dbReference type="EMBL" id="MPM66883.1"/>
    </source>
</evidence>
<evidence type="ECO:0000256" key="3">
    <source>
        <dbReference type="ARBA" id="ARBA00023015"/>
    </source>
</evidence>
<dbReference type="InterPro" id="IPR058031">
    <property type="entry name" value="AAA_lid_NorR"/>
</dbReference>
<dbReference type="GO" id="GO:0043565">
    <property type="term" value="F:sequence-specific DNA binding"/>
    <property type="evidence" value="ECO:0007669"/>
    <property type="project" value="InterPro"/>
</dbReference>
<dbReference type="InterPro" id="IPR009057">
    <property type="entry name" value="Homeodomain-like_sf"/>
</dbReference>
<dbReference type="Pfam" id="PF02954">
    <property type="entry name" value="HTH_8"/>
    <property type="match status" value="1"/>
</dbReference>
<feature type="domain" description="Sigma-54 factor interaction" evidence="5">
    <location>
        <begin position="1"/>
        <end position="122"/>
    </location>
</feature>
<dbReference type="PANTHER" id="PTHR32071">
    <property type="entry name" value="TRANSCRIPTIONAL REGULATORY PROTEIN"/>
    <property type="match status" value="1"/>
</dbReference>
<dbReference type="InterPro" id="IPR027417">
    <property type="entry name" value="P-loop_NTPase"/>
</dbReference>
<reference evidence="6" key="1">
    <citation type="submission" date="2019-08" db="EMBL/GenBank/DDBJ databases">
        <authorList>
            <person name="Kucharzyk K."/>
            <person name="Murdoch R.W."/>
            <person name="Higgins S."/>
            <person name="Loffler F."/>
        </authorList>
    </citation>
    <scope>NUCLEOTIDE SEQUENCE</scope>
</reference>
<evidence type="ECO:0000256" key="1">
    <source>
        <dbReference type="ARBA" id="ARBA00022741"/>
    </source>
</evidence>
<dbReference type="SUPFAM" id="SSF52540">
    <property type="entry name" value="P-loop containing nucleoside triphosphate hydrolases"/>
    <property type="match status" value="1"/>
</dbReference>
<dbReference type="GO" id="GO:0005524">
    <property type="term" value="F:ATP binding"/>
    <property type="evidence" value="ECO:0007669"/>
    <property type="project" value="UniProtKB-KW"/>
</dbReference>
<keyword evidence="1" id="KW-0547">Nucleotide-binding</keyword>
<dbReference type="AlphaFoldDB" id="A0A645BUG4"/>
<evidence type="ECO:0000256" key="4">
    <source>
        <dbReference type="ARBA" id="ARBA00023163"/>
    </source>
</evidence>
<gene>
    <name evidence="6" type="primary">atoC_46</name>
    <name evidence="6" type="ORF">SDC9_113795</name>
</gene>
<dbReference type="EMBL" id="VSSQ01021354">
    <property type="protein sequence ID" value="MPM66883.1"/>
    <property type="molecule type" value="Genomic_DNA"/>
</dbReference>
<dbReference type="PANTHER" id="PTHR32071:SF57">
    <property type="entry name" value="C4-DICARBOXYLATE TRANSPORT TRANSCRIPTIONAL REGULATORY PROTEIN DCTD"/>
    <property type="match status" value="1"/>
</dbReference>
<dbReference type="InterPro" id="IPR025944">
    <property type="entry name" value="Sigma_54_int_dom_CS"/>
</dbReference>
<keyword evidence="3" id="KW-0805">Transcription regulation</keyword>
<name>A0A645BUG4_9ZZZZ</name>
<dbReference type="Gene3D" id="1.10.10.60">
    <property type="entry name" value="Homeodomain-like"/>
    <property type="match status" value="1"/>
</dbReference>
<protein>
    <submittedName>
        <fullName evidence="6">Regulatory protein AtoC</fullName>
    </submittedName>
</protein>
<keyword evidence="4" id="KW-0804">Transcription</keyword>
<dbReference type="Gene3D" id="3.40.50.300">
    <property type="entry name" value="P-loop containing nucleotide triphosphate hydrolases"/>
    <property type="match status" value="1"/>
</dbReference>
<dbReference type="PROSITE" id="PS00688">
    <property type="entry name" value="SIGMA54_INTERACT_3"/>
    <property type="match status" value="1"/>
</dbReference>
<evidence type="ECO:0000256" key="2">
    <source>
        <dbReference type="ARBA" id="ARBA00022840"/>
    </source>
</evidence>
<dbReference type="Pfam" id="PF25601">
    <property type="entry name" value="AAA_lid_14"/>
    <property type="match status" value="1"/>
</dbReference>
<proteinExistence type="predicted"/>